<sequence length="73" mass="8567">MLRPFRMLQIVLLKSACVTCFYIAARACRGLLEHFWKQLHFRQTSQASRENPNVLSFMNFKVQLCCKISVRTS</sequence>
<evidence type="ECO:0000313" key="1">
    <source>
        <dbReference type="EMBL" id="NIE44804.1"/>
    </source>
</evidence>
<protein>
    <submittedName>
        <fullName evidence="1">Putative secreted protein</fullName>
    </submittedName>
</protein>
<proteinExistence type="predicted"/>
<accession>A0A6G5A1G2</accession>
<dbReference type="AlphaFoldDB" id="A0A6G5A1G2"/>
<name>A0A6G5A1G2_RHIMP</name>
<dbReference type="EMBL" id="GIKN01002531">
    <property type="protein sequence ID" value="NIE44804.1"/>
    <property type="molecule type" value="Transcribed_RNA"/>
</dbReference>
<organism evidence="1">
    <name type="scientific">Rhipicephalus microplus</name>
    <name type="common">Cattle tick</name>
    <name type="synonym">Boophilus microplus</name>
    <dbReference type="NCBI Taxonomy" id="6941"/>
    <lineage>
        <taxon>Eukaryota</taxon>
        <taxon>Metazoa</taxon>
        <taxon>Ecdysozoa</taxon>
        <taxon>Arthropoda</taxon>
        <taxon>Chelicerata</taxon>
        <taxon>Arachnida</taxon>
        <taxon>Acari</taxon>
        <taxon>Parasitiformes</taxon>
        <taxon>Ixodida</taxon>
        <taxon>Ixodoidea</taxon>
        <taxon>Ixodidae</taxon>
        <taxon>Rhipicephalinae</taxon>
        <taxon>Rhipicephalus</taxon>
        <taxon>Boophilus</taxon>
    </lineage>
</organism>
<reference evidence="1" key="1">
    <citation type="submission" date="2020-03" db="EMBL/GenBank/DDBJ databases">
        <title>A transcriptome and proteome of the tick Rhipicephalus microplus shaped by the genetic composition of its hosts and developmental stage.</title>
        <authorList>
            <person name="Garcia G.R."/>
            <person name="Ribeiro J.M.C."/>
            <person name="Maruyama S.R."/>
            <person name="Gardinasse L.G."/>
            <person name="Nelson K."/>
            <person name="Ferreira B.R."/>
            <person name="Andrade T.G."/>
            <person name="Santos I.K.F.M."/>
        </authorList>
    </citation>
    <scope>NUCLEOTIDE SEQUENCE</scope>
    <source>
        <strain evidence="1">NSGR</strain>
        <tissue evidence="1">Salivary glands</tissue>
    </source>
</reference>